<evidence type="ECO:0000256" key="8">
    <source>
        <dbReference type="ARBA" id="ARBA00022723"/>
    </source>
</evidence>
<evidence type="ECO:0000256" key="7">
    <source>
        <dbReference type="ARBA" id="ARBA00022692"/>
    </source>
</evidence>
<proteinExistence type="inferred from homology"/>
<dbReference type="RefSeq" id="WP_061898629.1">
    <property type="nucleotide sequence ID" value="NZ_LOBR01000137.1"/>
</dbReference>
<dbReference type="GO" id="GO:0009055">
    <property type="term" value="F:electron transfer activity"/>
    <property type="evidence" value="ECO:0007669"/>
    <property type="project" value="UniProtKB-UniRule"/>
</dbReference>
<keyword evidence="11 13" id="KW-0408">Iron</keyword>
<evidence type="ECO:0000256" key="10">
    <source>
        <dbReference type="ARBA" id="ARBA00022989"/>
    </source>
</evidence>
<evidence type="ECO:0000256" key="1">
    <source>
        <dbReference type="ARBA" id="ARBA00004429"/>
    </source>
</evidence>
<keyword evidence="8 13" id="KW-0479">Metal-binding</keyword>
<dbReference type="InterPro" id="IPR002585">
    <property type="entry name" value="Cyt-d_ubiquinol_oxidase_su_1"/>
</dbReference>
<feature type="transmembrane region" description="Helical" evidence="13">
    <location>
        <begin position="220"/>
        <end position="238"/>
    </location>
</feature>
<feature type="transmembrane region" description="Helical" evidence="13">
    <location>
        <begin position="54"/>
        <end position="72"/>
    </location>
</feature>
<keyword evidence="10 13" id="KW-1133">Transmembrane helix</keyword>
<keyword evidence="3 13" id="KW-0813">Transport</keyword>
<dbReference type="GO" id="GO:0070069">
    <property type="term" value="C:cytochrome complex"/>
    <property type="evidence" value="ECO:0007669"/>
    <property type="project" value="UniProtKB-UniRule"/>
</dbReference>
<name>A0A151KQH4_9VIBR</name>
<evidence type="ECO:0000256" key="4">
    <source>
        <dbReference type="ARBA" id="ARBA00022475"/>
    </source>
</evidence>
<evidence type="ECO:0000256" key="6">
    <source>
        <dbReference type="ARBA" id="ARBA00022617"/>
    </source>
</evidence>
<dbReference type="EMBL" id="LOBR01000137">
    <property type="protein sequence ID" value="KYN79352.1"/>
    <property type="molecule type" value="Genomic_DNA"/>
</dbReference>
<keyword evidence="7 13" id="KW-0812">Transmembrane</keyword>
<dbReference type="GO" id="GO:0046872">
    <property type="term" value="F:metal ion binding"/>
    <property type="evidence" value="ECO:0007669"/>
    <property type="project" value="UniProtKB-UniRule"/>
</dbReference>
<dbReference type="PIRSF" id="PIRSF006446">
    <property type="entry name" value="Cyt_quinol_oxidase_1"/>
    <property type="match status" value="1"/>
</dbReference>
<evidence type="ECO:0000256" key="11">
    <source>
        <dbReference type="ARBA" id="ARBA00023004"/>
    </source>
</evidence>
<evidence type="ECO:0000313" key="14">
    <source>
        <dbReference type="EMBL" id="KYN79352.1"/>
    </source>
</evidence>
<feature type="transmembrane region" description="Helical" evidence="13">
    <location>
        <begin position="388"/>
        <end position="409"/>
    </location>
</feature>
<feature type="transmembrane region" description="Helical" evidence="13">
    <location>
        <begin position="421"/>
        <end position="444"/>
    </location>
</feature>
<dbReference type="AlphaFoldDB" id="A0A151KQH4"/>
<dbReference type="Pfam" id="PF01654">
    <property type="entry name" value="Cyt_bd_oxida_I"/>
    <property type="match status" value="1"/>
</dbReference>
<keyword evidence="4 13" id="KW-1003">Cell membrane</keyword>
<dbReference type="PANTHER" id="PTHR30365">
    <property type="entry name" value="CYTOCHROME D UBIQUINOL OXIDASE"/>
    <property type="match status" value="1"/>
</dbReference>
<comment type="subcellular location">
    <subcellularLocation>
        <location evidence="1">Cell inner membrane</location>
        <topology evidence="1">Multi-pass membrane protein</topology>
    </subcellularLocation>
</comment>
<accession>A0A151KQH4</accession>
<protein>
    <submittedName>
        <fullName evidence="14">Cytochrome d terminal oxidase subunit 1</fullName>
    </submittedName>
</protein>
<dbReference type="PANTHER" id="PTHR30365:SF0">
    <property type="entry name" value="CYTOCHROME BD-I UBIQUINOL OXIDASE SUBUNIT 1"/>
    <property type="match status" value="1"/>
</dbReference>
<evidence type="ECO:0000256" key="2">
    <source>
        <dbReference type="ARBA" id="ARBA00009819"/>
    </source>
</evidence>
<evidence type="ECO:0000313" key="15">
    <source>
        <dbReference type="Proteomes" id="UP000075346"/>
    </source>
</evidence>
<feature type="transmembrane region" description="Helical" evidence="13">
    <location>
        <begin position="184"/>
        <end position="208"/>
    </location>
</feature>
<feature type="transmembrane region" description="Helical" evidence="13">
    <location>
        <begin position="128"/>
        <end position="151"/>
    </location>
</feature>
<evidence type="ECO:0000256" key="3">
    <source>
        <dbReference type="ARBA" id="ARBA00022448"/>
    </source>
</evidence>
<reference evidence="15" key="1">
    <citation type="submission" date="2015-12" db="EMBL/GenBank/DDBJ databases">
        <authorList>
            <person name="Shamseldin A."/>
            <person name="Moawad H."/>
            <person name="Abd El-Rahim W.M."/>
            <person name="Sadowsky M.J."/>
        </authorList>
    </citation>
    <scope>NUCLEOTIDE SEQUENCE [LARGE SCALE GENOMIC DNA]</scope>
    <source>
        <strain evidence="15">2538-88</strain>
    </source>
</reference>
<sequence>MIDVIELSRLQFALTAMFHFLFVPLTIGMSCLLAIMESLYVLTDKTIYRDMTRFWGKLFGINFALGVTTGLTMEFQFGTNWSYYSHYVGDIFGAPLAIEALVAFFLESTFIGLFFFGWERLSKRQHLLVTWLVALGSSFSALWILVANGWMQNPIGAEFNYQTMRMEMTSFTEVVLNPVAQVKFLHTVASAYTCGSMFILGISSYYLLRGRDVAFARRSFAVAASFGLASIISVIVLGDESGYKLGDVQKVKLAAIEAEWHTEPAPAAFTLFGLPNQEEGKTDYAVKIPYLMGIIATRSLDEQVTGLSDLRDEHLARIRNGITAYELLKRLHEGDHSDATKQAFEQAKHDLGYGLLLKRYTNEVTDATEQQIHQAAEDSIPTVWPLFWSFRLMVGCGFLMLFIFGAAFLQTCRNNIEQKPWLLKAALWSIPLPWIAIESGWFVAEYGRQPWAIGEVLPVTVAASAQTVENLATSLALILSLYSLFILVESYLMVKFARKGPSSLKTGRYHYEQTPTSLKGTLTHTVQL</sequence>
<dbReference type="GO" id="GO:0005886">
    <property type="term" value="C:plasma membrane"/>
    <property type="evidence" value="ECO:0007669"/>
    <property type="project" value="UniProtKB-SubCell"/>
</dbReference>
<keyword evidence="5" id="KW-0997">Cell inner membrane</keyword>
<evidence type="ECO:0000256" key="12">
    <source>
        <dbReference type="ARBA" id="ARBA00023136"/>
    </source>
</evidence>
<evidence type="ECO:0000256" key="5">
    <source>
        <dbReference type="ARBA" id="ARBA00022519"/>
    </source>
</evidence>
<feature type="transmembrane region" description="Helical" evidence="13">
    <location>
        <begin position="471"/>
        <end position="494"/>
    </location>
</feature>
<evidence type="ECO:0000256" key="13">
    <source>
        <dbReference type="PIRNR" id="PIRNR006446"/>
    </source>
</evidence>
<feature type="transmembrane region" description="Helical" evidence="13">
    <location>
        <begin position="20"/>
        <end position="42"/>
    </location>
</feature>
<evidence type="ECO:0000256" key="9">
    <source>
        <dbReference type="ARBA" id="ARBA00022982"/>
    </source>
</evidence>
<dbReference type="GO" id="GO:0019646">
    <property type="term" value="P:aerobic electron transport chain"/>
    <property type="evidence" value="ECO:0007669"/>
    <property type="project" value="InterPro"/>
</dbReference>
<dbReference type="Proteomes" id="UP000075346">
    <property type="component" value="Unassembled WGS sequence"/>
</dbReference>
<keyword evidence="6 13" id="KW-0349">Heme</keyword>
<feature type="transmembrane region" description="Helical" evidence="13">
    <location>
        <begin position="92"/>
        <end position="116"/>
    </location>
</feature>
<dbReference type="GO" id="GO:0020037">
    <property type="term" value="F:heme binding"/>
    <property type="evidence" value="ECO:0007669"/>
    <property type="project" value="TreeGrafter"/>
</dbReference>
<comment type="caution">
    <text evidence="14">The sequence shown here is derived from an EMBL/GenBank/DDBJ whole genome shotgun (WGS) entry which is preliminary data.</text>
</comment>
<keyword evidence="9 13" id="KW-0249">Electron transport</keyword>
<organism evidence="14 15">
    <name type="scientific">Vibrio cidicii</name>
    <dbReference type="NCBI Taxonomy" id="1763883"/>
    <lineage>
        <taxon>Bacteria</taxon>
        <taxon>Pseudomonadati</taxon>
        <taxon>Pseudomonadota</taxon>
        <taxon>Gammaproteobacteria</taxon>
        <taxon>Vibrionales</taxon>
        <taxon>Vibrionaceae</taxon>
        <taxon>Vibrio</taxon>
    </lineage>
</organism>
<comment type="similarity">
    <text evidence="2 13">Belongs to the cytochrome ubiquinol oxidase subunit 1 family.</text>
</comment>
<dbReference type="GO" id="GO:0016682">
    <property type="term" value="F:oxidoreductase activity, acting on diphenols and related substances as donors, oxygen as acceptor"/>
    <property type="evidence" value="ECO:0007669"/>
    <property type="project" value="TreeGrafter"/>
</dbReference>
<keyword evidence="12 13" id="KW-0472">Membrane</keyword>
<gene>
    <name evidence="14" type="ORF">ATY37_10035</name>
</gene>